<accession>A0A1I2RN01</accession>
<dbReference type="STRING" id="269670.SAMN02982927_01631"/>
<sequence>MSEARKKEYRSNKGATASSVTPAGRAKDDPQSSASKLEERARKNK</sequence>
<feature type="compositionally biased region" description="Basic and acidic residues" evidence="1">
    <location>
        <begin position="1"/>
        <end position="11"/>
    </location>
</feature>
<organism evidence="2 3">
    <name type="scientific">Sporolactobacillus nakayamae</name>
    <dbReference type="NCBI Taxonomy" id="269670"/>
    <lineage>
        <taxon>Bacteria</taxon>
        <taxon>Bacillati</taxon>
        <taxon>Bacillota</taxon>
        <taxon>Bacilli</taxon>
        <taxon>Bacillales</taxon>
        <taxon>Sporolactobacillaceae</taxon>
        <taxon>Sporolactobacillus</taxon>
    </lineage>
</organism>
<dbReference type="Proteomes" id="UP000198752">
    <property type="component" value="Unassembled WGS sequence"/>
</dbReference>
<feature type="compositionally biased region" description="Basic and acidic residues" evidence="1">
    <location>
        <begin position="25"/>
        <end position="45"/>
    </location>
</feature>
<keyword evidence="3" id="KW-1185">Reference proteome</keyword>
<evidence type="ECO:0000313" key="2">
    <source>
        <dbReference type="EMBL" id="SFG41918.1"/>
    </source>
</evidence>
<evidence type="ECO:0000313" key="3">
    <source>
        <dbReference type="Proteomes" id="UP000198752"/>
    </source>
</evidence>
<dbReference type="AlphaFoldDB" id="A0A1I2RN01"/>
<protein>
    <recommendedName>
        <fullName evidence="4">Small acid-soluble spore protein L (Minor)</fullName>
    </recommendedName>
</protein>
<name>A0A1I2RN01_9BACL</name>
<evidence type="ECO:0008006" key="4">
    <source>
        <dbReference type="Google" id="ProtNLM"/>
    </source>
</evidence>
<evidence type="ECO:0000256" key="1">
    <source>
        <dbReference type="SAM" id="MobiDB-lite"/>
    </source>
</evidence>
<feature type="region of interest" description="Disordered" evidence="1">
    <location>
        <begin position="1"/>
        <end position="45"/>
    </location>
</feature>
<reference evidence="3" key="1">
    <citation type="submission" date="2016-10" db="EMBL/GenBank/DDBJ databases">
        <authorList>
            <person name="Varghese N."/>
            <person name="Submissions S."/>
        </authorList>
    </citation>
    <scope>NUCLEOTIDE SEQUENCE [LARGE SCALE GENOMIC DNA]</scope>
    <source>
        <strain evidence="3">ATCC 700379</strain>
    </source>
</reference>
<proteinExistence type="predicted"/>
<gene>
    <name evidence="2" type="ORF">SAMN02982927_01631</name>
</gene>
<dbReference type="RefSeq" id="WP_177184704.1">
    <property type="nucleotide sequence ID" value="NZ_FOOY01000010.1"/>
</dbReference>
<dbReference type="EMBL" id="FOOY01000010">
    <property type="protein sequence ID" value="SFG41918.1"/>
    <property type="molecule type" value="Genomic_DNA"/>
</dbReference>